<dbReference type="AlphaFoldDB" id="A0A2Z5G8H3"/>
<dbReference type="Gene3D" id="1.25.40.10">
    <property type="entry name" value="Tetratricopeptide repeat domain"/>
    <property type="match status" value="1"/>
</dbReference>
<dbReference type="KEGG" id="abas:ACPOL_5883"/>
<gene>
    <name evidence="4" type="ORF">ACPOL_5883</name>
</gene>
<sequence length="416" mass="46619">MTGDLRAAIERVFREESGRILAGLIRRSRSFDLAEEAMQDALAAALQAWEAGGIPENPGAWITAAANRKLIDYVRREKTRQSHEEQLLYEGPQCAVFDEEMSAEEDDRLRLIFTCCHPALNQEAQIGLTLRTLGGLTTAEIARAFLVPETTLAQRLVRAQRKIQQARIPYQVPPPEQLAERLSSVQAVLYLIFNEGYTVSTGDSLLRKELCAEAIRLARILVVLMPGNPENMGLLALMLLHDSRRDARCAPDGELILLEEQDRSRWHHHQIAEGIRLVQRALGRRSPGSYQLQAAIAAVHAEAQTAADTDWKQIAALYSVLAAIETSPIVYLNQAVAIAMSGELQQGLDLIDRLGANRDLDSYHLYHAARADLLRRMGRARDALESYRSALRLTTNKIEQRYLCRRIADMQGNQVR</sequence>
<dbReference type="Gene3D" id="1.10.10.10">
    <property type="entry name" value="Winged helix-like DNA-binding domain superfamily/Winged helix DNA-binding domain"/>
    <property type="match status" value="1"/>
</dbReference>
<dbReference type="RefSeq" id="WP_114209760.1">
    <property type="nucleotide sequence ID" value="NZ_CP030840.1"/>
</dbReference>
<dbReference type="SUPFAM" id="SSF88946">
    <property type="entry name" value="Sigma2 domain of RNA polymerase sigma factors"/>
    <property type="match status" value="1"/>
</dbReference>
<accession>A0A2Z5G8H3</accession>
<dbReference type="InterPro" id="IPR013249">
    <property type="entry name" value="RNA_pol_sigma70_r4_t2"/>
</dbReference>
<dbReference type="SUPFAM" id="SSF88659">
    <property type="entry name" value="Sigma3 and sigma4 domains of RNA polymerase sigma factors"/>
    <property type="match status" value="1"/>
</dbReference>
<keyword evidence="5" id="KW-1185">Reference proteome</keyword>
<proteinExistence type="predicted"/>
<feature type="domain" description="RNA polymerase sigma factor 70 region 4 type 2" evidence="2">
    <location>
        <begin position="112"/>
        <end position="162"/>
    </location>
</feature>
<dbReference type="InterPro" id="IPR014284">
    <property type="entry name" value="RNA_pol_sigma-70_dom"/>
</dbReference>
<feature type="domain" description="DUF6596" evidence="3">
    <location>
        <begin position="181"/>
        <end position="281"/>
    </location>
</feature>
<evidence type="ECO:0000259" key="1">
    <source>
        <dbReference type="Pfam" id="PF04542"/>
    </source>
</evidence>
<dbReference type="InterPro" id="IPR046531">
    <property type="entry name" value="DUF6596"/>
</dbReference>
<organism evidence="4 5">
    <name type="scientific">Acidisarcina polymorpha</name>
    <dbReference type="NCBI Taxonomy" id="2211140"/>
    <lineage>
        <taxon>Bacteria</taxon>
        <taxon>Pseudomonadati</taxon>
        <taxon>Acidobacteriota</taxon>
        <taxon>Terriglobia</taxon>
        <taxon>Terriglobales</taxon>
        <taxon>Acidobacteriaceae</taxon>
        <taxon>Acidisarcina</taxon>
    </lineage>
</organism>
<dbReference type="InterPro" id="IPR013325">
    <property type="entry name" value="RNA_pol_sigma_r2"/>
</dbReference>
<evidence type="ECO:0000313" key="4">
    <source>
        <dbReference type="EMBL" id="AXC15127.1"/>
    </source>
</evidence>
<evidence type="ECO:0000259" key="3">
    <source>
        <dbReference type="Pfam" id="PF20239"/>
    </source>
</evidence>
<evidence type="ECO:0000313" key="5">
    <source>
        <dbReference type="Proteomes" id="UP000253606"/>
    </source>
</evidence>
<dbReference type="EMBL" id="CP030840">
    <property type="protein sequence ID" value="AXC15127.1"/>
    <property type="molecule type" value="Genomic_DNA"/>
</dbReference>
<dbReference type="Pfam" id="PF08281">
    <property type="entry name" value="Sigma70_r4_2"/>
    <property type="match status" value="1"/>
</dbReference>
<dbReference type="GO" id="GO:0003677">
    <property type="term" value="F:DNA binding"/>
    <property type="evidence" value="ECO:0007669"/>
    <property type="project" value="InterPro"/>
</dbReference>
<dbReference type="Pfam" id="PF20239">
    <property type="entry name" value="DUF6596"/>
    <property type="match status" value="1"/>
</dbReference>
<dbReference type="Pfam" id="PF04542">
    <property type="entry name" value="Sigma70_r2"/>
    <property type="match status" value="1"/>
</dbReference>
<dbReference type="Proteomes" id="UP000253606">
    <property type="component" value="Chromosome"/>
</dbReference>
<dbReference type="GO" id="GO:0006352">
    <property type="term" value="P:DNA-templated transcription initiation"/>
    <property type="evidence" value="ECO:0007669"/>
    <property type="project" value="InterPro"/>
</dbReference>
<dbReference type="InterPro" id="IPR011990">
    <property type="entry name" value="TPR-like_helical_dom_sf"/>
</dbReference>
<dbReference type="InterPro" id="IPR013324">
    <property type="entry name" value="RNA_pol_sigma_r3/r4-like"/>
</dbReference>
<evidence type="ECO:0000259" key="2">
    <source>
        <dbReference type="Pfam" id="PF08281"/>
    </source>
</evidence>
<dbReference type="NCBIfam" id="TIGR02937">
    <property type="entry name" value="sigma70-ECF"/>
    <property type="match status" value="1"/>
</dbReference>
<name>A0A2Z5G8H3_9BACT</name>
<dbReference type="OrthoDB" id="9780299at2"/>
<dbReference type="PANTHER" id="PTHR47756">
    <property type="entry name" value="BLL6612 PROTEIN-RELATED"/>
    <property type="match status" value="1"/>
</dbReference>
<protein>
    <submittedName>
        <fullName evidence="4">RNA polymerase sigma-70 factor, ECF subfamily</fullName>
    </submittedName>
</protein>
<dbReference type="InterPro" id="IPR036388">
    <property type="entry name" value="WH-like_DNA-bd_sf"/>
</dbReference>
<dbReference type="GO" id="GO:0016987">
    <property type="term" value="F:sigma factor activity"/>
    <property type="evidence" value="ECO:0007669"/>
    <property type="project" value="InterPro"/>
</dbReference>
<dbReference type="SUPFAM" id="SSF48452">
    <property type="entry name" value="TPR-like"/>
    <property type="match status" value="1"/>
</dbReference>
<dbReference type="PANTHER" id="PTHR47756:SF2">
    <property type="entry name" value="BLL6612 PROTEIN"/>
    <property type="match status" value="1"/>
</dbReference>
<dbReference type="Gene3D" id="1.10.1740.10">
    <property type="match status" value="1"/>
</dbReference>
<reference evidence="4 5" key="1">
    <citation type="journal article" date="2018" name="Front. Microbiol.">
        <title>Hydrolytic Capabilities as a Key to Environmental Success: Chitinolytic and Cellulolytic Acidobacteria From Acidic Sub-arctic Soils and Boreal Peatlands.</title>
        <authorList>
            <person name="Belova S.E."/>
            <person name="Ravin N.V."/>
            <person name="Pankratov T.A."/>
            <person name="Rakitin A.L."/>
            <person name="Ivanova A.A."/>
            <person name="Beletsky A.V."/>
            <person name="Mardanov A.V."/>
            <person name="Sinninghe Damste J.S."/>
            <person name="Dedysh S.N."/>
        </authorList>
    </citation>
    <scope>NUCLEOTIDE SEQUENCE [LARGE SCALE GENOMIC DNA]</scope>
    <source>
        <strain evidence="4 5">SBC82</strain>
    </source>
</reference>
<dbReference type="InterPro" id="IPR007627">
    <property type="entry name" value="RNA_pol_sigma70_r2"/>
</dbReference>
<feature type="domain" description="RNA polymerase sigma-70 region 2" evidence="1">
    <location>
        <begin position="17"/>
        <end position="78"/>
    </location>
</feature>